<dbReference type="EMBL" id="MN740489">
    <property type="protein sequence ID" value="QHU29479.1"/>
    <property type="molecule type" value="Genomic_DNA"/>
</dbReference>
<organism evidence="1">
    <name type="scientific">viral metagenome</name>
    <dbReference type="NCBI Taxonomy" id="1070528"/>
    <lineage>
        <taxon>unclassified sequences</taxon>
        <taxon>metagenomes</taxon>
        <taxon>organismal metagenomes</taxon>
    </lineage>
</organism>
<dbReference type="AlphaFoldDB" id="A0A6C0LEW2"/>
<evidence type="ECO:0000313" key="1">
    <source>
        <dbReference type="EMBL" id="QHU29479.1"/>
    </source>
</evidence>
<proteinExistence type="predicted"/>
<protein>
    <submittedName>
        <fullName evidence="1">Uncharacterized protein</fullName>
    </submittedName>
</protein>
<accession>A0A6C0LEW2</accession>
<dbReference type="SUPFAM" id="SSF57850">
    <property type="entry name" value="RING/U-box"/>
    <property type="match status" value="1"/>
</dbReference>
<sequence>MIYYKELNIFYELLETEVLNNNGIIYGTYPCEKLLAIYNRSLYYIDNNLSSDNFYNIEYDKKTIDRFIKSSNIKIAFKHGTDHINFYSFVTDNINTINNLNISIEITISNDEPPYCNNNYTCYGLLLSRVDNITMFYYSKNTGTSYDLLSNPTKPILKDIIKKQTNYIRGFNENYKIFDDIYRMIDNGWKIGNLPYTIYDNVNGNGNVNVNVNDDDNCPICLDRLNNNTEIACIYEYRNVSPNSYKLHHNCLVKFLTTQKNKEYFVCPYRYKIDFRQCYLSIIL</sequence>
<name>A0A6C0LEW2_9ZZZZ</name>
<reference evidence="1" key="1">
    <citation type="journal article" date="2020" name="Nature">
        <title>Giant virus diversity and host interactions through global metagenomics.</title>
        <authorList>
            <person name="Schulz F."/>
            <person name="Roux S."/>
            <person name="Paez-Espino D."/>
            <person name="Jungbluth S."/>
            <person name="Walsh D.A."/>
            <person name="Denef V.J."/>
            <person name="McMahon K.D."/>
            <person name="Konstantinidis K.T."/>
            <person name="Eloe-Fadrosh E.A."/>
            <person name="Kyrpides N.C."/>
            <person name="Woyke T."/>
        </authorList>
    </citation>
    <scope>NUCLEOTIDE SEQUENCE</scope>
    <source>
        <strain evidence="1">GVMAG-M-3300027804-48</strain>
    </source>
</reference>